<dbReference type="InterPro" id="IPR019734">
    <property type="entry name" value="TPR_rpt"/>
</dbReference>
<gene>
    <name evidence="2" type="ORF">Agub_g6214</name>
</gene>
<dbReference type="Gene3D" id="1.25.40.10">
    <property type="entry name" value="Tetratricopeptide repeat domain"/>
    <property type="match status" value="1"/>
</dbReference>
<evidence type="ECO:0000313" key="2">
    <source>
        <dbReference type="EMBL" id="GFR44871.1"/>
    </source>
</evidence>
<dbReference type="AlphaFoldDB" id="A0AAD3HLD6"/>
<dbReference type="InterPro" id="IPR011990">
    <property type="entry name" value="TPR-like_helical_dom_sf"/>
</dbReference>
<dbReference type="SUPFAM" id="SSF48452">
    <property type="entry name" value="TPR-like"/>
    <property type="match status" value="1"/>
</dbReference>
<keyword evidence="3" id="KW-1185">Reference proteome</keyword>
<dbReference type="EMBL" id="BMAR01000008">
    <property type="protein sequence ID" value="GFR44871.1"/>
    <property type="molecule type" value="Genomic_DNA"/>
</dbReference>
<feature type="non-terminal residue" evidence="2">
    <location>
        <position position="272"/>
    </location>
</feature>
<sequence length="272" mass="27034">MTPPKSKKPRTGALSHVKLQAFADEPSDDEPDPVVLANELKDRGQAAAAEGRFSEARPLLGQAVRLLPGCAELHELHSQVLRELGSSWEAVRAAGRAVQLRPTWAEAHLALGRAQVNLGEPVLAEASYERALECWHAGGEQHPPEEPAAAAAPSPSAAAPPPSAASSSWDAVVVSELREVRVLAARQRALGPGVRAHVVAGGGEGVAGEGEGAVGQGAVGQGAAVKSVGGEEEGAAGPAAAGQGAAGPGVGVGSGGGGASESGMEAGGEEQG</sequence>
<evidence type="ECO:0000256" key="1">
    <source>
        <dbReference type="SAM" id="MobiDB-lite"/>
    </source>
</evidence>
<dbReference type="PANTHER" id="PTHR15544">
    <property type="entry name" value="OSMOSIS RESPONSIVE FACTOR"/>
    <property type="match status" value="1"/>
</dbReference>
<reference evidence="2 3" key="1">
    <citation type="journal article" date="2021" name="Sci. Rep.">
        <title>Genome sequencing of the multicellular alga Astrephomene provides insights into convergent evolution of germ-soma differentiation.</title>
        <authorList>
            <person name="Yamashita S."/>
            <person name="Yamamoto K."/>
            <person name="Matsuzaki R."/>
            <person name="Suzuki S."/>
            <person name="Yamaguchi H."/>
            <person name="Hirooka S."/>
            <person name="Minakuchi Y."/>
            <person name="Miyagishima S."/>
            <person name="Kawachi M."/>
            <person name="Toyoda A."/>
            <person name="Nozaki H."/>
        </authorList>
    </citation>
    <scope>NUCLEOTIDE SEQUENCE [LARGE SCALE GENOMIC DNA]</scope>
    <source>
        <strain evidence="2 3">NIES-4017</strain>
    </source>
</reference>
<accession>A0AAD3HLD6</accession>
<feature type="region of interest" description="Disordered" evidence="1">
    <location>
        <begin position="211"/>
        <end position="272"/>
    </location>
</feature>
<protein>
    <recommendedName>
        <fullName evidence="4">Tetratricopeptide repeat protein 33</fullName>
    </recommendedName>
</protein>
<name>A0AAD3HLD6_9CHLO</name>
<dbReference type="SMART" id="SM00028">
    <property type="entry name" value="TPR"/>
    <property type="match status" value="2"/>
</dbReference>
<feature type="region of interest" description="Disordered" evidence="1">
    <location>
        <begin position="138"/>
        <end position="167"/>
    </location>
</feature>
<dbReference type="InterPro" id="IPR052658">
    <property type="entry name" value="TPR-containing"/>
</dbReference>
<comment type="caution">
    <text evidence="2">The sequence shown here is derived from an EMBL/GenBank/DDBJ whole genome shotgun (WGS) entry which is preliminary data.</text>
</comment>
<evidence type="ECO:0000313" key="3">
    <source>
        <dbReference type="Proteomes" id="UP001054857"/>
    </source>
</evidence>
<evidence type="ECO:0008006" key="4">
    <source>
        <dbReference type="Google" id="ProtNLM"/>
    </source>
</evidence>
<organism evidence="2 3">
    <name type="scientific">Astrephomene gubernaculifera</name>
    <dbReference type="NCBI Taxonomy" id="47775"/>
    <lineage>
        <taxon>Eukaryota</taxon>
        <taxon>Viridiplantae</taxon>
        <taxon>Chlorophyta</taxon>
        <taxon>core chlorophytes</taxon>
        <taxon>Chlorophyceae</taxon>
        <taxon>CS clade</taxon>
        <taxon>Chlamydomonadales</taxon>
        <taxon>Astrephomenaceae</taxon>
        <taxon>Astrephomene</taxon>
    </lineage>
</organism>
<dbReference type="Proteomes" id="UP001054857">
    <property type="component" value="Unassembled WGS sequence"/>
</dbReference>
<feature type="compositionally biased region" description="Gly residues" evidence="1">
    <location>
        <begin position="244"/>
        <end position="266"/>
    </location>
</feature>
<feature type="compositionally biased region" description="Gly residues" evidence="1">
    <location>
        <begin position="211"/>
        <end position="220"/>
    </location>
</feature>
<dbReference type="PANTHER" id="PTHR15544:SF0">
    <property type="entry name" value="TETRATRICOPEPTIDE REPEAT PROTEIN 33"/>
    <property type="match status" value="1"/>
</dbReference>
<feature type="compositionally biased region" description="Low complexity" evidence="1">
    <location>
        <begin position="147"/>
        <end position="157"/>
    </location>
</feature>
<proteinExistence type="predicted"/>